<gene>
    <name evidence="1" type="ORF">UFOVP19_51</name>
</gene>
<sequence>MWDKINLWQYQQIYNVLQSKDKEATELDINTRLVAIVNDMTEAQVDSLDLQEYVKLSKSIVFLSEPLQGKPVKYIPISKKKRYRLNYDISKMPFARYIESKVFSEDLYNNLHKLAATMVIPQRRNLLGVWIDIKYDASMHEQYANDMLGAKFVDVYHSLVFFYQVYRNWIEVSQDYLVNKMKMSGIQVEKAKEVVASLCNILDGNIAPNLLPTTKIAQFRKHMNKVQLNA</sequence>
<dbReference type="EMBL" id="LR796158">
    <property type="protein sequence ID" value="CAB4122082.1"/>
    <property type="molecule type" value="Genomic_DNA"/>
</dbReference>
<reference evidence="1" key="1">
    <citation type="submission" date="2020-04" db="EMBL/GenBank/DDBJ databases">
        <authorList>
            <person name="Chiriac C."/>
            <person name="Salcher M."/>
            <person name="Ghai R."/>
            <person name="Kavagutti S V."/>
        </authorList>
    </citation>
    <scope>NUCLEOTIDE SEQUENCE</scope>
</reference>
<accession>A0A6J5KLS3</accession>
<organism evidence="1">
    <name type="scientific">uncultured Caudovirales phage</name>
    <dbReference type="NCBI Taxonomy" id="2100421"/>
    <lineage>
        <taxon>Viruses</taxon>
        <taxon>Duplodnaviria</taxon>
        <taxon>Heunggongvirae</taxon>
        <taxon>Uroviricota</taxon>
        <taxon>Caudoviricetes</taxon>
        <taxon>Peduoviridae</taxon>
        <taxon>Maltschvirus</taxon>
        <taxon>Maltschvirus maltsch</taxon>
    </lineage>
</organism>
<evidence type="ECO:0000313" key="1">
    <source>
        <dbReference type="EMBL" id="CAB4122082.1"/>
    </source>
</evidence>
<proteinExistence type="predicted"/>
<name>A0A6J5KLS3_9CAUD</name>
<protein>
    <submittedName>
        <fullName evidence="1">Uncharacterized protein</fullName>
    </submittedName>
</protein>